<evidence type="ECO:0000313" key="2">
    <source>
        <dbReference type="EMBL" id="MBD8891288.1"/>
    </source>
</evidence>
<reference evidence="2 3" key="2">
    <citation type="journal article" date="2021" name="Int. J. Syst. Evol. Microbiol.">
        <title>Roseibium litorale sp. nov., isolated from a tidal flat sediment and proposal for the reclassification of Labrenzia polysiphoniae as Roseibium polysiphoniae comb. nov.</title>
        <authorList>
            <person name="Liu Y."/>
            <person name="Pei T."/>
            <person name="Du J."/>
            <person name="Chao M."/>
            <person name="Deng M.R."/>
            <person name="Zhu H."/>
        </authorList>
    </citation>
    <scope>NUCLEOTIDE SEQUENCE [LARGE SCALE GENOMIC DNA]</scope>
    <source>
        <strain evidence="2 3">4C16A</strain>
    </source>
</reference>
<evidence type="ECO:0000256" key="1">
    <source>
        <dbReference type="SAM" id="MobiDB-lite"/>
    </source>
</evidence>
<name>A0ABR9CKL5_9HYPH</name>
<dbReference type="InterPro" id="IPR053855">
    <property type="entry name" value="DUF6931"/>
</dbReference>
<feature type="region of interest" description="Disordered" evidence="1">
    <location>
        <begin position="195"/>
        <end position="224"/>
    </location>
</feature>
<dbReference type="RefSeq" id="WP_192147424.1">
    <property type="nucleotide sequence ID" value="NZ_JACYXI010000003.1"/>
</dbReference>
<dbReference type="EMBL" id="JACYXI010000003">
    <property type="protein sequence ID" value="MBD8891288.1"/>
    <property type="molecule type" value="Genomic_DNA"/>
</dbReference>
<sequence length="224" mass="22644">MTTPQMTSSNRFSDLTKVPAAPAAKVLARGNAVLQTPLDAPASASVADVLAELEGKGALIDMLQVLAHSLPPREATWWACLSARDTLAEGAPVPPALKAAEAWVFQPGVKTRTGAREALDTATNEDETVLCAMAASFADGTLGPGELEDYDAPAGAVGAAAFGMALTALFHDEDKVEEEGKLLLARALDIARGGSGTLSSGSNAAPANGLAAGSGPAPKGEQTP</sequence>
<proteinExistence type="predicted"/>
<comment type="caution">
    <text evidence="2">The sequence shown here is derived from an EMBL/GenBank/DDBJ whole genome shotgun (WGS) entry which is preliminary data.</text>
</comment>
<gene>
    <name evidence="2" type="ORF">IG616_07005</name>
</gene>
<dbReference type="Pfam" id="PF22011">
    <property type="entry name" value="DUF6931"/>
    <property type="match status" value="1"/>
</dbReference>
<keyword evidence="3" id="KW-1185">Reference proteome</keyword>
<evidence type="ECO:0000313" key="3">
    <source>
        <dbReference type="Proteomes" id="UP000632063"/>
    </source>
</evidence>
<reference evidence="3" key="1">
    <citation type="submission" date="2020-09" db="EMBL/GenBank/DDBJ databases">
        <title>The genome sequence of strain Labrenzia suaedae 4C16A.</title>
        <authorList>
            <person name="Liu Y."/>
        </authorList>
    </citation>
    <scope>NUCLEOTIDE SEQUENCE [LARGE SCALE GENOMIC DNA]</scope>
    <source>
        <strain evidence="3">4C16A</strain>
    </source>
</reference>
<organism evidence="2 3">
    <name type="scientific">Roseibium litorale</name>
    <dbReference type="NCBI Taxonomy" id="2803841"/>
    <lineage>
        <taxon>Bacteria</taxon>
        <taxon>Pseudomonadati</taxon>
        <taxon>Pseudomonadota</taxon>
        <taxon>Alphaproteobacteria</taxon>
        <taxon>Hyphomicrobiales</taxon>
        <taxon>Stappiaceae</taxon>
        <taxon>Roseibium</taxon>
    </lineage>
</organism>
<accession>A0ABR9CKL5</accession>
<dbReference type="Proteomes" id="UP000632063">
    <property type="component" value="Unassembled WGS sequence"/>
</dbReference>
<evidence type="ECO:0008006" key="4">
    <source>
        <dbReference type="Google" id="ProtNLM"/>
    </source>
</evidence>
<protein>
    <recommendedName>
        <fullName evidence="4">Secreted protein</fullName>
    </recommendedName>
</protein>